<feature type="chain" id="PRO_5020988240" description="Spindle pole body component" evidence="2">
    <location>
        <begin position="19"/>
        <end position="978"/>
    </location>
</feature>
<evidence type="ECO:0000313" key="4">
    <source>
        <dbReference type="Proteomes" id="UP000292362"/>
    </source>
</evidence>
<dbReference type="AlphaFoldDB" id="A0A4Q9LB42"/>
<evidence type="ECO:0000256" key="1">
    <source>
        <dbReference type="SAM" id="MobiDB-lite"/>
    </source>
</evidence>
<keyword evidence="2" id="KW-0732">Signal</keyword>
<evidence type="ECO:0000256" key="2">
    <source>
        <dbReference type="SAM" id="SignalP"/>
    </source>
</evidence>
<organism evidence="3 4">
    <name type="scientific">Hamiltosporidium tvaerminnensis</name>
    <dbReference type="NCBI Taxonomy" id="1176355"/>
    <lineage>
        <taxon>Eukaryota</taxon>
        <taxon>Fungi</taxon>
        <taxon>Fungi incertae sedis</taxon>
        <taxon>Microsporidia</taxon>
        <taxon>Dubosqiidae</taxon>
        <taxon>Hamiltosporidium</taxon>
    </lineage>
</organism>
<evidence type="ECO:0000313" key="3">
    <source>
        <dbReference type="EMBL" id="TBU05027.1"/>
    </source>
</evidence>
<dbReference type="EMBL" id="PITJ01000058">
    <property type="protein sequence ID" value="TBU05027.1"/>
    <property type="molecule type" value="Genomic_DNA"/>
</dbReference>
<gene>
    <name evidence="3" type="ORF">CWI37_0058p0030</name>
</gene>
<dbReference type="Proteomes" id="UP000292362">
    <property type="component" value="Unassembled WGS sequence"/>
</dbReference>
<feature type="region of interest" description="Disordered" evidence="1">
    <location>
        <begin position="615"/>
        <end position="635"/>
    </location>
</feature>
<accession>A0A4Q9LB42</accession>
<protein>
    <recommendedName>
        <fullName evidence="5">Spindle pole body component</fullName>
    </recommendedName>
</protein>
<name>A0A4Q9LB42_9MICR</name>
<comment type="caution">
    <text evidence="3">The sequence shown here is derived from an EMBL/GenBank/DDBJ whole genome shotgun (WGS) entry which is preliminary data.</text>
</comment>
<feature type="signal peptide" evidence="2">
    <location>
        <begin position="1"/>
        <end position="18"/>
    </location>
</feature>
<sequence length="978" mass="116631">MKLILKLLLIFIPKKTLCSWLGHLSDNSQERDRFEINEYSNTFSSESLFLIDEEEYNDPNLESGFENYSYTYDEGFCLGSEKTEPDPLFADVLVDFSTSEIEKYNVDYSENSVQPNNTSSDNTLQKGKTSITNKCILKNVLEGKVEYVQVSNKQSHNYYSKSDLTHKIPQENENRKENTVCGEDIEKSKNIRFLQKNELNQKKRKDTLLNLNVKQNFNKRHKFPPISDSDKIKAIRNIGYLHETIEEIISKNTCEDISSNFLRFAEERCFENLLSQKIHSMQNKRIKRHEDLIPYFEFAKKIICFEKKNMKNFSNEQMNNFLRELYLRNFEENISNLKKYRILNEIYFFIYSYNKGSIVVKKNHVVYVSFMFKLLEIWHSNLVDFVGLKNIFCFKYNSFVFSLRFIFYNLLFGIENFDSRKHFYIVIGSLIYFNDIGGIKRLRHKKKIYCLQLNILCQCVFLRDFNDKYATSAIEFYKSNVMSSSESSFSNQKYFFKKFFLNLKDMDLIRQYIGTYNLMKKISNFSTIYSDFNEDLIKISTNYDNKEKIEIENEEFIEVLFRLETMIKWTHSKIIYNIIRVNTERCLITDTESEEDMIYEFQKCKRQKIYNNCDNPDSEKEKKIKSNATSETVATPHLEGDKNKASFYPKITALLKGEFSYQEPQILLPPCSIQNLMDNSNQACSRKASEFSLSIDNMLLFHSKSPQKIEYVFVKMCEELHHIFSVNGIHFYTLISHIKLYLKRLELYERFYCHSSSETDLAWIFDETKKLILFQWNDFKSLKTDDIFIPIYLSFRSKLVSKNADESRFTNIPLKKVYFDLFFMLDVKEYVKIHVFLWNNSVDTISNKKIFAQISRYLGFDRLSFTRLDTIKWIIMYKNILTELRFYIQEINTKIAFTLHQKEFLLYYDLFVKCLIKILANEFSLDSMKILRISAKFYKCAIRFLWNVMFEKINFDLAPEFRNEINNLFNKNAIFSFK</sequence>
<evidence type="ECO:0008006" key="5">
    <source>
        <dbReference type="Google" id="ProtNLM"/>
    </source>
</evidence>
<dbReference type="VEuPathDB" id="MicrosporidiaDB:CWI37_0058p0030"/>
<reference evidence="3 4" key="1">
    <citation type="submission" date="2017-12" db="EMBL/GenBank/DDBJ databases">
        <authorList>
            <person name="Pombert J.-F."/>
            <person name="Haag K.L."/>
            <person name="Ebert D."/>
        </authorList>
    </citation>
    <scope>NUCLEOTIDE SEQUENCE [LARGE SCALE GENOMIC DNA]</scope>
    <source>
        <strain evidence="3">FI-OER-3-3</strain>
    </source>
</reference>
<proteinExistence type="predicted"/>